<dbReference type="EMBL" id="MCFE01000009">
    <property type="protein sequence ID" value="ORY07337.1"/>
    <property type="molecule type" value="Genomic_DNA"/>
</dbReference>
<dbReference type="GO" id="GO:0031490">
    <property type="term" value="F:chromatin DNA binding"/>
    <property type="evidence" value="ECO:0007669"/>
    <property type="project" value="TreeGrafter"/>
</dbReference>
<dbReference type="GO" id="GO:0003713">
    <property type="term" value="F:transcription coactivator activity"/>
    <property type="evidence" value="ECO:0007669"/>
    <property type="project" value="InterPro"/>
</dbReference>
<keyword evidence="2" id="KW-1185">Reference proteome</keyword>
<dbReference type="FunCoup" id="A0A1Y1ZBH6">
    <property type="interactions" value="282"/>
</dbReference>
<dbReference type="GO" id="GO:0005634">
    <property type="term" value="C:nucleus"/>
    <property type="evidence" value="ECO:0007669"/>
    <property type="project" value="TreeGrafter"/>
</dbReference>
<accession>A0A1Y1ZBH6</accession>
<evidence type="ECO:0000313" key="1">
    <source>
        <dbReference type="EMBL" id="ORY07337.1"/>
    </source>
</evidence>
<dbReference type="STRING" id="1314790.A0A1Y1ZBH6"/>
<dbReference type="PANTHER" id="PTHR31606:SF1">
    <property type="entry name" value="WW DOMAIN BINDING PROTEIN 2, ISOFORM E"/>
    <property type="match status" value="1"/>
</dbReference>
<dbReference type="InterPro" id="IPR044852">
    <property type="entry name" value="WBP2-like"/>
</dbReference>
<dbReference type="SUPFAM" id="SSF50729">
    <property type="entry name" value="PH domain-like"/>
    <property type="match status" value="1"/>
</dbReference>
<evidence type="ECO:0000313" key="2">
    <source>
        <dbReference type="Proteomes" id="UP000193498"/>
    </source>
</evidence>
<gene>
    <name evidence="1" type="ORF">K493DRAFT_310261</name>
</gene>
<dbReference type="InParanoid" id="A0A1Y1ZBH6"/>
<name>A0A1Y1ZBH6_9FUNG</name>
<reference evidence="1 2" key="1">
    <citation type="submission" date="2016-07" db="EMBL/GenBank/DDBJ databases">
        <title>Pervasive Adenine N6-methylation of Active Genes in Fungi.</title>
        <authorList>
            <consortium name="DOE Joint Genome Institute"/>
            <person name="Mondo S.J."/>
            <person name="Dannebaum R.O."/>
            <person name="Kuo R.C."/>
            <person name="Labutti K."/>
            <person name="Haridas S."/>
            <person name="Kuo A."/>
            <person name="Salamov A."/>
            <person name="Ahrendt S.R."/>
            <person name="Lipzen A."/>
            <person name="Sullivan W."/>
            <person name="Andreopoulos W.B."/>
            <person name="Clum A."/>
            <person name="Lindquist E."/>
            <person name="Daum C."/>
            <person name="Ramamoorthy G.K."/>
            <person name="Gryganskyi A."/>
            <person name="Culley D."/>
            <person name="Magnuson J.K."/>
            <person name="James T.Y."/>
            <person name="O'Malley M.A."/>
            <person name="Stajich J.E."/>
            <person name="Spatafora J.W."/>
            <person name="Visel A."/>
            <person name="Grigoriev I.V."/>
        </authorList>
    </citation>
    <scope>NUCLEOTIDE SEQUENCE [LARGE SCALE GENOMIC DNA]</scope>
    <source>
        <strain evidence="1 2">CBS 931.73</strain>
    </source>
</reference>
<organism evidence="1 2">
    <name type="scientific">Basidiobolus meristosporus CBS 931.73</name>
    <dbReference type="NCBI Taxonomy" id="1314790"/>
    <lineage>
        <taxon>Eukaryota</taxon>
        <taxon>Fungi</taxon>
        <taxon>Fungi incertae sedis</taxon>
        <taxon>Zoopagomycota</taxon>
        <taxon>Entomophthoromycotina</taxon>
        <taxon>Basidiobolomycetes</taxon>
        <taxon>Basidiobolales</taxon>
        <taxon>Basidiobolaceae</taxon>
        <taxon>Basidiobolus</taxon>
    </lineage>
</organism>
<evidence type="ECO:0008006" key="3">
    <source>
        <dbReference type="Google" id="ProtNLM"/>
    </source>
</evidence>
<sequence length="176" mass="19521">MSINTIGVAWYDSTPSFPLHPGETIIFIVATVDLDLDGTAGLVENRAQSLKGKGSLFLTNTRVVFINKREITGNLTTFSMDIPRVRNPSFKQPFWGSNAFECNVLIQGGGALKVKFSFIEGGAYDFWKHWAEAARNYSSQRQEYVEPLPLYQEAVGETFPAMDTSNISQQSNNGSQ</sequence>
<dbReference type="Proteomes" id="UP000193498">
    <property type="component" value="Unassembled WGS sequence"/>
</dbReference>
<dbReference type="PANTHER" id="PTHR31606">
    <property type="entry name" value="WW DOMAIN BINDING PROTEIN 2, ISOFORM E"/>
    <property type="match status" value="1"/>
</dbReference>
<dbReference type="OrthoDB" id="1259151at2759"/>
<comment type="caution">
    <text evidence="1">The sequence shown here is derived from an EMBL/GenBank/DDBJ whole genome shotgun (WGS) entry which is preliminary data.</text>
</comment>
<dbReference type="AlphaFoldDB" id="A0A1Y1ZBH6"/>
<protein>
    <recommendedName>
        <fullName evidence="3">GRAM domain-containing protein</fullName>
    </recommendedName>
</protein>
<proteinExistence type="predicted"/>